<evidence type="ECO:0000256" key="1">
    <source>
        <dbReference type="SAM" id="Phobius"/>
    </source>
</evidence>
<dbReference type="EMBL" id="KQ435732">
    <property type="protein sequence ID" value="KOX77490.1"/>
    <property type="molecule type" value="Genomic_DNA"/>
</dbReference>
<keyword evidence="3" id="KW-1185">Reference proteome</keyword>
<evidence type="ECO:0000313" key="3">
    <source>
        <dbReference type="Proteomes" id="UP000053105"/>
    </source>
</evidence>
<reference evidence="2 3" key="1">
    <citation type="submission" date="2015-07" db="EMBL/GenBank/DDBJ databases">
        <title>The genome of Melipona quadrifasciata.</title>
        <authorList>
            <person name="Pan H."/>
            <person name="Kapheim K."/>
        </authorList>
    </citation>
    <scope>NUCLEOTIDE SEQUENCE [LARGE SCALE GENOMIC DNA]</scope>
    <source>
        <strain evidence="2">0111107301</strain>
        <tissue evidence="2">Whole body</tissue>
    </source>
</reference>
<keyword evidence="1" id="KW-1133">Transmembrane helix</keyword>
<dbReference type="AlphaFoldDB" id="A0A0M9A582"/>
<protein>
    <submittedName>
        <fullName evidence="2">Uncharacterized protein</fullName>
    </submittedName>
</protein>
<feature type="non-terminal residue" evidence="2">
    <location>
        <position position="1"/>
    </location>
</feature>
<evidence type="ECO:0000313" key="2">
    <source>
        <dbReference type="EMBL" id="KOX77490.1"/>
    </source>
</evidence>
<keyword evidence="1" id="KW-0472">Membrane</keyword>
<feature type="transmembrane region" description="Helical" evidence="1">
    <location>
        <begin position="15"/>
        <end position="33"/>
    </location>
</feature>
<accession>A0A0M9A582</accession>
<proteinExistence type="predicted"/>
<keyword evidence="1" id="KW-0812">Transmembrane</keyword>
<sequence length="65" mass="7205">GPIAWPSRSPDLSPLDFFLFFFSMGSSAVNSLCCSNTKYGTFKAANRTACEVRNDSKNDQYKLTT</sequence>
<name>A0A0M9A582_9HYME</name>
<dbReference type="Proteomes" id="UP000053105">
    <property type="component" value="Unassembled WGS sequence"/>
</dbReference>
<organism evidence="2 3">
    <name type="scientific">Melipona quadrifasciata</name>
    <dbReference type="NCBI Taxonomy" id="166423"/>
    <lineage>
        <taxon>Eukaryota</taxon>
        <taxon>Metazoa</taxon>
        <taxon>Ecdysozoa</taxon>
        <taxon>Arthropoda</taxon>
        <taxon>Hexapoda</taxon>
        <taxon>Insecta</taxon>
        <taxon>Pterygota</taxon>
        <taxon>Neoptera</taxon>
        <taxon>Endopterygota</taxon>
        <taxon>Hymenoptera</taxon>
        <taxon>Apocrita</taxon>
        <taxon>Aculeata</taxon>
        <taxon>Apoidea</taxon>
        <taxon>Anthophila</taxon>
        <taxon>Apidae</taxon>
        <taxon>Melipona</taxon>
    </lineage>
</organism>
<gene>
    <name evidence="2" type="ORF">WN51_09814</name>
</gene>